<gene>
    <name evidence="2" type="ORF">CUJ84_Chr002265</name>
</gene>
<sequence length="181" mass="19566">MSIGERRATQSADVAIAMNIELLLIPVSDPDRSRTCYQSLGWHLDIDHSLGDDYRIIQFSPPGSGCAIMFGTNITAAAPGSAQGMHLVVSDIDNVREDLLRRGIAVSDPFHDVGGIFHHSNGKGITAGPNPDRKSYASYITFEDPDGNGWTVQEITARLPGINGDARFTAQLSEAVWRASK</sequence>
<evidence type="ECO:0000313" key="2">
    <source>
        <dbReference type="EMBL" id="AUW42626.1"/>
    </source>
</evidence>
<dbReference type="PROSITE" id="PS51819">
    <property type="entry name" value="VOC"/>
    <property type="match status" value="1"/>
</dbReference>
<dbReference type="AlphaFoldDB" id="A0A2K9Z347"/>
<dbReference type="SUPFAM" id="SSF54593">
    <property type="entry name" value="Glyoxalase/Bleomycin resistance protein/Dihydroxybiphenyl dioxygenase"/>
    <property type="match status" value="1"/>
</dbReference>
<dbReference type="Proteomes" id="UP000238523">
    <property type="component" value="Chromosome"/>
</dbReference>
<name>A0A2K9Z347_RHILE</name>
<dbReference type="InterPro" id="IPR004360">
    <property type="entry name" value="Glyas_Fos-R_dOase_dom"/>
</dbReference>
<feature type="domain" description="VOC" evidence="1">
    <location>
        <begin position="19"/>
        <end position="155"/>
    </location>
</feature>
<proteinExistence type="predicted"/>
<dbReference type="EMBL" id="CP025012">
    <property type="protein sequence ID" value="AUW42626.1"/>
    <property type="molecule type" value="Genomic_DNA"/>
</dbReference>
<evidence type="ECO:0000313" key="3">
    <source>
        <dbReference type="Proteomes" id="UP000238523"/>
    </source>
</evidence>
<dbReference type="Gene3D" id="3.10.180.10">
    <property type="entry name" value="2,3-Dihydroxybiphenyl 1,2-Dioxygenase, domain 1"/>
    <property type="match status" value="1"/>
</dbReference>
<dbReference type="InterPro" id="IPR029068">
    <property type="entry name" value="Glyas_Bleomycin-R_OHBP_Dase"/>
</dbReference>
<dbReference type="InterPro" id="IPR037523">
    <property type="entry name" value="VOC_core"/>
</dbReference>
<protein>
    <submittedName>
        <fullName evidence="2">Glyoxalase</fullName>
    </submittedName>
</protein>
<dbReference type="RefSeq" id="WP_105006168.1">
    <property type="nucleotide sequence ID" value="NZ_CP025012.1"/>
</dbReference>
<evidence type="ECO:0000259" key="1">
    <source>
        <dbReference type="PROSITE" id="PS51819"/>
    </source>
</evidence>
<organism evidence="2 3">
    <name type="scientific">Rhizobium leguminosarum</name>
    <dbReference type="NCBI Taxonomy" id="384"/>
    <lineage>
        <taxon>Bacteria</taxon>
        <taxon>Pseudomonadati</taxon>
        <taxon>Pseudomonadota</taxon>
        <taxon>Alphaproteobacteria</taxon>
        <taxon>Hyphomicrobiales</taxon>
        <taxon>Rhizobiaceae</taxon>
        <taxon>Rhizobium/Agrobacterium group</taxon>
        <taxon>Rhizobium</taxon>
    </lineage>
</organism>
<dbReference type="Pfam" id="PF00903">
    <property type="entry name" value="Glyoxalase"/>
    <property type="match status" value="1"/>
</dbReference>
<accession>A0A2K9Z347</accession>
<reference evidence="2 3" key="1">
    <citation type="submission" date="2017-11" db="EMBL/GenBank/DDBJ databases">
        <title>Complete genome of Rhizobium leguminosarum Norway, an ineffective micro-symbiont.</title>
        <authorList>
            <person name="Hoffrichter A."/>
            <person name="Liang J."/>
            <person name="Brachmann A."/>
            <person name="Marin M."/>
        </authorList>
    </citation>
    <scope>NUCLEOTIDE SEQUENCE [LARGE SCALE GENOMIC DNA]</scope>
    <source>
        <strain evidence="2 3">Norway</strain>
    </source>
</reference>